<dbReference type="EMBL" id="JBGFFX010000009">
    <property type="protein sequence ID" value="MEY8771858.1"/>
    <property type="molecule type" value="Genomic_DNA"/>
</dbReference>
<dbReference type="PANTHER" id="PTHR18964">
    <property type="entry name" value="ROK (REPRESSOR, ORF, KINASE) FAMILY"/>
    <property type="match status" value="1"/>
</dbReference>
<dbReference type="SUPFAM" id="SSF53067">
    <property type="entry name" value="Actin-like ATPase domain"/>
    <property type="match status" value="1"/>
</dbReference>
<dbReference type="InterPro" id="IPR043129">
    <property type="entry name" value="ATPase_NBD"/>
</dbReference>
<protein>
    <submittedName>
        <fullName evidence="1">ROK family protein</fullName>
    </submittedName>
</protein>
<dbReference type="InterPro" id="IPR000600">
    <property type="entry name" value="ROK"/>
</dbReference>
<proteinExistence type="predicted"/>
<reference evidence="1 2" key="1">
    <citation type="submission" date="2024-07" db="EMBL/GenBank/DDBJ databases">
        <authorList>
            <person name="Hebao G."/>
        </authorList>
    </citation>
    <scope>NUCLEOTIDE SEQUENCE [LARGE SCALE GENOMIC DNA]</scope>
    <source>
        <strain evidence="1 2">ACCC 02193</strain>
    </source>
</reference>
<name>A0ABV4EAM4_9GAMM</name>
<dbReference type="Pfam" id="PF00480">
    <property type="entry name" value="ROK"/>
    <property type="match status" value="1"/>
</dbReference>
<accession>A0ABV4EAM4</accession>
<dbReference type="RefSeq" id="WP_301251808.1">
    <property type="nucleotide sequence ID" value="NZ_JBGFFX010000009.1"/>
</dbReference>
<keyword evidence="2" id="KW-1185">Reference proteome</keyword>
<evidence type="ECO:0000313" key="2">
    <source>
        <dbReference type="Proteomes" id="UP001565243"/>
    </source>
</evidence>
<dbReference type="Gene3D" id="3.30.420.40">
    <property type="match status" value="2"/>
</dbReference>
<dbReference type="PANTHER" id="PTHR18964:SF165">
    <property type="entry name" value="BETA-GLUCOSIDE KINASE"/>
    <property type="match status" value="1"/>
</dbReference>
<dbReference type="CDD" id="cd24068">
    <property type="entry name" value="ASKHA_NBD_ROK_FnNanK-like"/>
    <property type="match status" value="1"/>
</dbReference>
<gene>
    <name evidence="1" type="ORF">AB6T85_15770</name>
</gene>
<comment type="caution">
    <text evidence="1">The sequence shown here is derived from an EMBL/GenBank/DDBJ whole genome shotgun (WGS) entry which is preliminary data.</text>
</comment>
<organism evidence="1 2">
    <name type="scientific">Erwinia aeris</name>
    <dbReference type="NCBI Taxonomy" id="3239803"/>
    <lineage>
        <taxon>Bacteria</taxon>
        <taxon>Pseudomonadati</taxon>
        <taxon>Pseudomonadota</taxon>
        <taxon>Gammaproteobacteria</taxon>
        <taxon>Enterobacterales</taxon>
        <taxon>Erwiniaceae</taxon>
        <taxon>Erwinia</taxon>
    </lineage>
</organism>
<dbReference type="Proteomes" id="UP001565243">
    <property type="component" value="Unassembled WGS sequence"/>
</dbReference>
<evidence type="ECO:0000313" key="1">
    <source>
        <dbReference type="EMBL" id="MEY8771858.1"/>
    </source>
</evidence>
<sequence>MRIAAYDIGGTALKMGVLNEKGEILAQEKTAVPNFSGEHILASIQAWLASHSECEGIALSVPGYVDPWTGFITMGGSLRDFDGFALQAWLQNKTGLPVSVENDANCALLAERWLGNAQTMRDFLMMTIGTGIGGALFCNGELVRGHRFRAGEFGYLLSERPGAGRLNSYTMNENCTLAVLRRRYSLISDRPLETVTGEEIFAGYDQGNKICVRLVTQFYQDLCSGIYNLAHLFDPECVFLGGGITERPGFIDEIKAHLAWYGLTVSVARASHGNSAGLTGAVYHYLNSRHK</sequence>